<reference evidence="3 4" key="1">
    <citation type="journal article" date="2014" name="Genome Announc.">
        <title>Complete Genome Sequence of Amino Acid-Utilizing Eubacterium acidaminophilum al-2 (DSM 3953).</title>
        <authorList>
            <person name="Poehlein A."/>
            <person name="Andreesen J.R."/>
            <person name="Daniel R."/>
        </authorList>
    </citation>
    <scope>NUCLEOTIDE SEQUENCE [LARGE SCALE GENOMIC DNA]</scope>
    <source>
        <strain evidence="3 4">DSM 3953</strain>
    </source>
</reference>
<dbReference type="InterPro" id="IPR036876">
    <property type="entry name" value="UVR_dom_sf"/>
</dbReference>
<protein>
    <recommendedName>
        <fullName evidence="2">UVR domain-containing protein</fullName>
    </recommendedName>
</protein>
<dbReference type="RefSeq" id="WP_025434499.1">
    <property type="nucleotide sequence ID" value="NZ_CP007452.1"/>
</dbReference>
<dbReference type="PROSITE" id="PS50151">
    <property type="entry name" value="UVR"/>
    <property type="match status" value="1"/>
</dbReference>
<dbReference type="HOGENOM" id="CLU_102553_1_0_9"/>
<dbReference type="STRING" id="1286171.EAL2_c01200"/>
<dbReference type="KEGG" id="eac:EAL2_c01200"/>
<organism evidence="3 4">
    <name type="scientific">Peptoclostridium acidaminophilum DSM 3953</name>
    <dbReference type="NCBI Taxonomy" id="1286171"/>
    <lineage>
        <taxon>Bacteria</taxon>
        <taxon>Bacillati</taxon>
        <taxon>Bacillota</taxon>
        <taxon>Clostridia</taxon>
        <taxon>Peptostreptococcales</taxon>
        <taxon>Peptoclostridiaceae</taxon>
        <taxon>Peptoclostridium</taxon>
    </lineage>
</organism>
<dbReference type="GO" id="GO:1990169">
    <property type="term" value="P:stress response to copper ion"/>
    <property type="evidence" value="ECO:0007669"/>
    <property type="project" value="TreeGrafter"/>
</dbReference>
<evidence type="ECO:0000256" key="1">
    <source>
        <dbReference type="SAM" id="Coils"/>
    </source>
</evidence>
<dbReference type="GO" id="GO:0050897">
    <property type="term" value="F:cobalt ion binding"/>
    <property type="evidence" value="ECO:0007669"/>
    <property type="project" value="TreeGrafter"/>
</dbReference>
<evidence type="ECO:0000313" key="3">
    <source>
        <dbReference type="EMBL" id="AHM55454.1"/>
    </source>
</evidence>
<feature type="coiled-coil region" evidence="1">
    <location>
        <begin position="126"/>
        <end position="153"/>
    </location>
</feature>
<dbReference type="EMBL" id="CP007452">
    <property type="protein sequence ID" value="AHM55454.1"/>
    <property type="molecule type" value="Genomic_DNA"/>
</dbReference>
<dbReference type="PIRSF" id="PIRSF015034">
    <property type="entry name" value="YacH"/>
    <property type="match status" value="1"/>
</dbReference>
<feature type="domain" description="UVR" evidence="2">
    <location>
        <begin position="130"/>
        <end position="165"/>
    </location>
</feature>
<dbReference type="GO" id="GO:0046870">
    <property type="term" value="F:cadmium ion binding"/>
    <property type="evidence" value="ECO:0007669"/>
    <property type="project" value="TreeGrafter"/>
</dbReference>
<accession>W8T145</accession>
<dbReference type="InterPro" id="IPR001943">
    <property type="entry name" value="UVR_dom"/>
</dbReference>
<evidence type="ECO:0000259" key="2">
    <source>
        <dbReference type="PROSITE" id="PS50151"/>
    </source>
</evidence>
<dbReference type="AlphaFoldDB" id="W8T145"/>
<dbReference type="Proteomes" id="UP000019591">
    <property type="component" value="Chromosome"/>
</dbReference>
<dbReference type="Pfam" id="PF02151">
    <property type="entry name" value="UVR"/>
    <property type="match status" value="1"/>
</dbReference>
<name>W8T145_PEPAC</name>
<dbReference type="PANTHER" id="PTHR38430">
    <property type="entry name" value="PROTEIN-ARGININE KINASE ACTIVATOR PROTEIN"/>
    <property type="match status" value="1"/>
</dbReference>
<dbReference type="GO" id="GO:0008270">
    <property type="term" value="F:zinc ion binding"/>
    <property type="evidence" value="ECO:0007669"/>
    <property type="project" value="TreeGrafter"/>
</dbReference>
<dbReference type="InterPro" id="IPR025542">
    <property type="entry name" value="YacH"/>
</dbReference>
<dbReference type="PATRIC" id="fig|1286171.3.peg.87"/>
<dbReference type="GO" id="GO:0005507">
    <property type="term" value="F:copper ion binding"/>
    <property type="evidence" value="ECO:0007669"/>
    <property type="project" value="TreeGrafter"/>
</dbReference>
<proteinExistence type="predicted"/>
<dbReference type="eggNOG" id="COG3880">
    <property type="taxonomic scope" value="Bacteria"/>
</dbReference>
<dbReference type="OrthoDB" id="9788704at2"/>
<dbReference type="SUPFAM" id="SSF46600">
    <property type="entry name" value="C-terminal UvrC-binding domain of UvrB"/>
    <property type="match status" value="1"/>
</dbReference>
<keyword evidence="1" id="KW-0175">Coiled coil</keyword>
<sequence>MICEKCKQRDATVHFKEVKNGIKSEKHLCEECAKGGQGIKVDFNIPFSVKDIFSSIMDVDIDNVFSKQSEEICPNCKSTYNRFKNVGRLGCHVCYDAFREQLFPLIKRIQGATQHTGKVPKRAGANIRIKNEIRELKERLNDAVEKEEFESAAGIRDEIKRLEKEI</sequence>
<dbReference type="PANTHER" id="PTHR38430:SF1">
    <property type="entry name" value="PROTEIN-ARGININE KINASE ACTIVATOR PROTEIN"/>
    <property type="match status" value="1"/>
</dbReference>
<keyword evidence="4" id="KW-1185">Reference proteome</keyword>
<dbReference type="Gene3D" id="4.10.860.10">
    <property type="entry name" value="UVR domain"/>
    <property type="match status" value="1"/>
</dbReference>
<evidence type="ECO:0000313" key="4">
    <source>
        <dbReference type="Proteomes" id="UP000019591"/>
    </source>
</evidence>
<dbReference type="GO" id="GO:1990170">
    <property type="term" value="P:stress response to cadmium ion"/>
    <property type="evidence" value="ECO:0007669"/>
    <property type="project" value="TreeGrafter"/>
</dbReference>
<gene>
    <name evidence="3" type="ORF">EAL2_c01200</name>
</gene>